<dbReference type="RefSeq" id="WP_226385612.1">
    <property type="nucleotide sequence ID" value="NZ_JADCKA010000012.1"/>
</dbReference>
<dbReference type="SFLD" id="SFLDG01129">
    <property type="entry name" value="C1.5:_HAD__Beta-PGM__Phosphata"/>
    <property type="match status" value="1"/>
</dbReference>
<organism evidence="1 2">
    <name type="scientific">Gallibacter intestinalis</name>
    <dbReference type="NCBI Taxonomy" id="2779356"/>
    <lineage>
        <taxon>Bacteria</taxon>
        <taxon>Bacillati</taxon>
        <taxon>Bacillota</taxon>
        <taxon>Clostridia</taxon>
        <taxon>Eubacteriales</taxon>
        <taxon>Eubacteriaceae</taxon>
        <taxon>Gallibacter</taxon>
    </lineage>
</organism>
<dbReference type="EMBL" id="JADCKA010000012">
    <property type="protein sequence ID" value="MBE5035966.1"/>
    <property type="molecule type" value="Genomic_DNA"/>
</dbReference>
<sequence>MNIEKIKYAIFDMDGTLVDSMKYWKGLAAEYLHSKGIKDLPVDLNEKIKPMTMTESAAMFIDEFGIKGTVQDVEDEMNHMMDAHYINDVGLKEGVKDYLDNLKRAGVHMCVASATAEELVVKCLSRLGVYEYFEFAVSCDSAGAGKNSPAVYEMAAKKLGASRKETVVYEDAFYAVKTAKNAGFYVIGVYDENSRERWDKIKKIADGTICDFKKLKGEIL</sequence>
<keyword evidence="2" id="KW-1185">Reference proteome</keyword>
<reference evidence="1 2" key="1">
    <citation type="submission" date="2020-10" db="EMBL/GenBank/DDBJ databases">
        <title>ChiBAC.</title>
        <authorList>
            <person name="Zenner C."/>
            <person name="Hitch T.C.A."/>
            <person name="Clavel T."/>
        </authorList>
    </citation>
    <scope>NUCLEOTIDE SEQUENCE [LARGE SCALE GENOMIC DNA]</scope>
    <source>
        <strain evidence="1 2">DSM 108706</strain>
    </source>
</reference>
<dbReference type="Pfam" id="PF13419">
    <property type="entry name" value="HAD_2"/>
    <property type="match status" value="1"/>
</dbReference>
<gene>
    <name evidence="1" type="ORF">INF20_06735</name>
</gene>
<protein>
    <submittedName>
        <fullName evidence="1">HAD family phosphatase</fullName>
    </submittedName>
</protein>
<dbReference type="SFLD" id="SFLDS00003">
    <property type="entry name" value="Haloacid_Dehalogenase"/>
    <property type="match status" value="1"/>
</dbReference>
<evidence type="ECO:0000313" key="1">
    <source>
        <dbReference type="EMBL" id="MBE5035966.1"/>
    </source>
</evidence>
<dbReference type="PRINTS" id="PR00413">
    <property type="entry name" value="HADHALOGNASE"/>
</dbReference>
<comment type="caution">
    <text evidence="1">The sequence shown here is derived from an EMBL/GenBank/DDBJ whole genome shotgun (WGS) entry which is preliminary data.</text>
</comment>
<dbReference type="SUPFAM" id="SSF56784">
    <property type="entry name" value="HAD-like"/>
    <property type="match status" value="1"/>
</dbReference>
<dbReference type="Gene3D" id="3.40.50.1000">
    <property type="entry name" value="HAD superfamily/HAD-like"/>
    <property type="match status" value="1"/>
</dbReference>
<dbReference type="NCBIfam" id="TIGR01509">
    <property type="entry name" value="HAD-SF-IA-v3"/>
    <property type="match status" value="1"/>
</dbReference>
<dbReference type="Gene3D" id="1.10.150.240">
    <property type="entry name" value="Putative phosphatase, domain 2"/>
    <property type="match status" value="1"/>
</dbReference>
<dbReference type="InterPro" id="IPR036412">
    <property type="entry name" value="HAD-like_sf"/>
</dbReference>
<dbReference type="Proteomes" id="UP001516588">
    <property type="component" value="Unassembled WGS sequence"/>
</dbReference>
<dbReference type="PANTHER" id="PTHR18901:SF38">
    <property type="entry name" value="PSEUDOURIDINE-5'-PHOSPHATASE"/>
    <property type="match status" value="1"/>
</dbReference>
<dbReference type="PANTHER" id="PTHR18901">
    <property type="entry name" value="2-DEOXYGLUCOSE-6-PHOSPHATE PHOSPHATASE 2"/>
    <property type="match status" value="1"/>
</dbReference>
<name>A0ABR9QYP6_9FIRM</name>
<evidence type="ECO:0000313" key="2">
    <source>
        <dbReference type="Proteomes" id="UP001516588"/>
    </source>
</evidence>
<dbReference type="InterPro" id="IPR006439">
    <property type="entry name" value="HAD-SF_hydro_IA"/>
</dbReference>
<dbReference type="InterPro" id="IPR023214">
    <property type="entry name" value="HAD_sf"/>
</dbReference>
<dbReference type="InterPro" id="IPR041492">
    <property type="entry name" value="HAD_2"/>
</dbReference>
<dbReference type="CDD" id="cd07505">
    <property type="entry name" value="HAD_BPGM-like"/>
    <property type="match status" value="1"/>
</dbReference>
<proteinExistence type="predicted"/>
<accession>A0ABR9QYP6</accession>
<dbReference type="InterPro" id="IPR023198">
    <property type="entry name" value="PGP-like_dom2"/>
</dbReference>